<dbReference type="AlphaFoldDB" id="A0A5B0MJQ5"/>
<feature type="region of interest" description="Disordered" evidence="1">
    <location>
        <begin position="93"/>
        <end position="113"/>
    </location>
</feature>
<dbReference type="EMBL" id="VDEP01000471">
    <property type="protein sequence ID" value="KAA1076040.1"/>
    <property type="molecule type" value="Genomic_DNA"/>
</dbReference>
<dbReference type="Proteomes" id="UP000325313">
    <property type="component" value="Unassembled WGS sequence"/>
</dbReference>
<organism evidence="2 5">
    <name type="scientific">Puccinia graminis f. sp. tritici</name>
    <dbReference type="NCBI Taxonomy" id="56615"/>
    <lineage>
        <taxon>Eukaryota</taxon>
        <taxon>Fungi</taxon>
        <taxon>Dikarya</taxon>
        <taxon>Basidiomycota</taxon>
        <taxon>Pucciniomycotina</taxon>
        <taxon>Pucciniomycetes</taxon>
        <taxon>Pucciniales</taxon>
        <taxon>Pucciniaceae</taxon>
        <taxon>Puccinia</taxon>
    </lineage>
</organism>
<dbReference type="Proteomes" id="UP000324748">
    <property type="component" value="Unassembled WGS sequence"/>
</dbReference>
<protein>
    <submittedName>
        <fullName evidence="2">Uncharacterized protein</fullName>
    </submittedName>
</protein>
<accession>A0A5B0MJQ5</accession>
<proteinExistence type="predicted"/>
<gene>
    <name evidence="3" type="ORF">PGT21_032766</name>
    <name evidence="2" type="ORF">PGTUg99_034125</name>
</gene>
<feature type="compositionally biased region" description="Polar residues" evidence="1">
    <location>
        <begin position="54"/>
        <end position="64"/>
    </location>
</feature>
<name>A0A5B0MJQ5_PUCGR</name>
<feature type="region of interest" description="Disordered" evidence="1">
    <location>
        <begin position="52"/>
        <end position="73"/>
    </location>
</feature>
<evidence type="ECO:0000313" key="4">
    <source>
        <dbReference type="Proteomes" id="UP000324748"/>
    </source>
</evidence>
<dbReference type="EMBL" id="VSWC01000092">
    <property type="protein sequence ID" value="KAA1091397.1"/>
    <property type="molecule type" value="Genomic_DNA"/>
</dbReference>
<feature type="compositionally biased region" description="Basic and acidic residues" evidence="1">
    <location>
        <begin position="101"/>
        <end position="113"/>
    </location>
</feature>
<sequence length="616" mass="70440">MAFLVTLPGRPFLYSIFWCLAIVLATNLHFDLNKSPEESSFEELAQLVTHESYPGSSTSRTSDAGPTKRKCDPERLISSNTVKHACLSRDAQVTSSSNGFPHEDSSAIRNPTTEDYRNTRDVILSRVLIGGKGHEQPNLHVHLDLINAVQLSHSIHPHNFIQPAKPANLPPHYSALGSGQVVEALIKGYYDTFCSRIDSEIFKAAHTAIQGRHKSLPFALANRLKHYEPGKVLRVLSAKSQYKSVQISLDMTSLYKVLVISLYKKHLEILRELHIPLFEVRIMQIDLLDWVEQQIFAPRDSLPIIGTIRDNHPNREEDGFPGPIRDTQKELIEYFAQDHRDPRPDGIVTNLLKTFAIQNRDKYVYLKELSKLYWEDPQEIVRGLEFDRKVALITTLADDFRIGTFRRQHISSSHKDYALFTTNSLQFEAGYPRTNFKRCEKRRYHPDLPLAMYYYVEVSNGYRILRILKFLPAASQSEQILQVDADALYQMFRRLARTVDHIHLKILNELEITAQETIQTKREVVLGALIEEILQPKFGFPIVGKIKVNADVPPWEDAAYASSVVFGKVQLKFIKYFSEPPETEDVKGAAALFLASWYRDNHPTEFASFIEALEKP</sequence>
<evidence type="ECO:0000256" key="1">
    <source>
        <dbReference type="SAM" id="MobiDB-lite"/>
    </source>
</evidence>
<evidence type="ECO:0000313" key="2">
    <source>
        <dbReference type="EMBL" id="KAA1076040.1"/>
    </source>
</evidence>
<reference evidence="4 5" key="1">
    <citation type="submission" date="2019-05" db="EMBL/GenBank/DDBJ databases">
        <title>Emergence of the Ug99 lineage of the wheat stem rust pathogen through somatic hybridization.</title>
        <authorList>
            <person name="Li F."/>
            <person name="Upadhyaya N.M."/>
            <person name="Sperschneider J."/>
            <person name="Matny O."/>
            <person name="Nguyen-Phuc H."/>
            <person name="Mago R."/>
            <person name="Raley C."/>
            <person name="Miller M.E."/>
            <person name="Silverstein K.A.T."/>
            <person name="Henningsen E."/>
            <person name="Hirsch C.D."/>
            <person name="Visser B."/>
            <person name="Pretorius Z.A."/>
            <person name="Steffenson B.J."/>
            <person name="Schwessinger B."/>
            <person name="Dodds P.N."/>
            <person name="Figueroa M."/>
        </authorList>
    </citation>
    <scope>NUCLEOTIDE SEQUENCE [LARGE SCALE GENOMIC DNA]</scope>
    <source>
        <strain evidence="3">21-0</strain>
        <strain evidence="2 5">Ug99</strain>
    </source>
</reference>
<evidence type="ECO:0000313" key="3">
    <source>
        <dbReference type="EMBL" id="KAA1091397.1"/>
    </source>
</evidence>
<dbReference type="OrthoDB" id="2496330at2759"/>
<evidence type="ECO:0000313" key="5">
    <source>
        <dbReference type="Proteomes" id="UP000325313"/>
    </source>
</evidence>
<comment type="caution">
    <text evidence="2">The sequence shown here is derived from an EMBL/GenBank/DDBJ whole genome shotgun (WGS) entry which is preliminary data.</text>
</comment>
<keyword evidence="4" id="KW-1185">Reference proteome</keyword>